<reference evidence="2" key="1">
    <citation type="journal article" date="2019" name="Int. J. Syst. Evol. Microbiol.">
        <title>The Global Catalogue of Microorganisms (GCM) 10K type strain sequencing project: providing services to taxonomists for standard genome sequencing and annotation.</title>
        <authorList>
            <consortium name="The Broad Institute Genomics Platform"/>
            <consortium name="The Broad Institute Genome Sequencing Center for Infectious Disease"/>
            <person name="Wu L."/>
            <person name="Ma J."/>
        </authorList>
    </citation>
    <scope>NUCLEOTIDE SEQUENCE [LARGE SCALE GENOMIC DNA]</scope>
    <source>
        <strain evidence="2">JCM 17110</strain>
    </source>
</reference>
<accession>A0ABP6VMQ0</accession>
<comment type="caution">
    <text evidence="1">The sequence shown here is derived from an EMBL/GenBank/DDBJ whole genome shotgun (WGS) entry which is preliminary data.</text>
</comment>
<dbReference type="Proteomes" id="UP001500795">
    <property type="component" value="Unassembled WGS sequence"/>
</dbReference>
<organism evidence="1 2">
    <name type="scientific">Zobellella aerophila</name>
    <dbReference type="NCBI Taxonomy" id="870480"/>
    <lineage>
        <taxon>Bacteria</taxon>
        <taxon>Pseudomonadati</taxon>
        <taxon>Pseudomonadota</taxon>
        <taxon>Gammaproteobacteria</taxon>
        <taxon>Aeromonadales</taxon>
        <taxon>Aeromonadaceae</taxon>
        <taxon>Zobellella</taxon>
    </lineage>
</organism>
<gene>
    <name evidence="1" type="ORF">GCM10022394_17620</name>
</gene>
<keyword evidence="2" id="KW-1185">Reference proteome</keyword>
<protein>
    <submittedName>
        <fullName evidence="1">Uncharacterized protein</fullName>
    </submittedName>
</protein>
<evidence type="ECO:0000313" key="2">
    <source>
        <dbReference type="Proteomes" id="UP001500795"/>
    </source>
</evidence>
<sequence length="90" mass="11067">MDQEYQLLVTSFRRILDHYAIDYKTSPMSYNNDTLYDHQCRLIVEEIGRYWLSRYGRKPSTATLQKALFAAEQSRRFSPPWYRKLLRRWR</sequence>
<proteinExistence type="predicted"/>
<dbReference type="EMBL" id="BAABCX010000002">
    <property type="protein sequence ID" value="GAA3538454.1"/>
    <property type="molecule type" value="Genomic_DNA"/>
</dbReference>
<evidence type="ECO:0000313" key="1">
    <source>
        <dbReference type="EMBL" id="GAA3538454.1"/>
    </source>
</evidence>
<name>A0ABP6VMQ0_9GAMM</name>
<dbReference type="RefSeq" id="WP_344957023.1">
    <property type="nucleotide sequence ID" value="NZ_BAABCX010000002.1"/>
</dbReference>